<dbReference type="EMBL" id="QGTD01000013">
    <property type="protein sequence ID" value="PWU67710.1"/>
    <property type="molecule type" value="Genomic_DNA"/>
</dbReference>
<evidence type="ECO:0000313" key="3">
    <source>
        <dbReference type="EMBL" id="PWU67710.1"/>
    </source>
</evidence>
<comment type="similarity">
    <text evidence="1">Belongs to the NAD(P)-dependent epimerase/dehydratase family.</text>
</comment>
<protein>
    <submittedName>
        <fullName evidence="3">NAD-dependent dehydratase</fullName>
    </submittedName>
</protein>
<gene>
    <name evidence="3" type="ORF">DLJ74_14755</name>
</gene>
<organism evidence="3 4">
    <name type="scientific">Gracilibacillus dipsosauri</name>
    <dbReference type="NCBI Taxonomy" id="178340"/>
    <lineage>
        <taxon>Bacteria</taxon>
        <taxon>Bacillati</taxon>
        <taxon>Bacillota</taxon>
        <taxon>Bacilli</taxon>
        <taxon>Bacillales</taxon>
        <taxon>Bacillaceae</taxon>
        <taxon>Gracilibacillus</taxon>
    </lineage>
</organism>
<dbReference type="OrthoDB" id="9771073at2"/>
<dbReference type="PANTHER" id="PTHR43000">
    <property type="entry name" value="DTDP-D-GLUCOSE 4,6-DEHYDRATASE-RELATED"/>
    <property type="match status" value="1"/>
</dbReference>
<proteinExistence type="inferred from homology"/>
<evidence type="ECO:0000313" key="4">
    <source>
        <dbReference type="Proteomes" id="UP000245624"/>
    </source>
</evidence>
<evidence type="ECO:0000259" key="2">
    <source>
        <dbReference type="Pfam" id="PF01370"/>
    </source>
</evidence>
<keyword evidence="4" id="KW-1185">Reference proteome</keyword>
<sequence>MKKRKICVYLACNKFMIIYLEVIIITNCNSQPVTALITGASGFIGSRLTQRLVRNGWNVHTIVRLTSNLNLLDSVIDKIKIHYYTNSFTSLSQIVEKVSPDITFHLASVATIHYTPENIRNMLDCNVTFGTELVEAISSSGTSHFINTGTFSQHFDQQDYNPNSLYAATKQAFEDILCYYSETNRLKVLTLTLFDNYGPFDPRPKIMNLLYSSYVDNKPLVMTPGEQYLDLVFIDDVIDAYIVAANRLLYGNSKTQEKFVVSSGELIQLKQLVTEFESIIGKELPITWGGIDYRPREIMIPWRRGTPLPHWYPRVSLKEGIKSFLKNNQREEKQEDEQS</sequence>
<evidence type="ECO:0000256" key="1">
    <source>
        <dbReference type="ARBA" id="ARBA00007637"/>
    </source>
</evidence>
<name>A0A317KY94_9BACI</name>
<accession>A0A317KY94</accession>
<reference evidence="3 4" key="1">
    <citation type="submission" date="2018-05" db="EMBL/GenBank/DDBJ databases">
        <title>Genomic analysis of Gracilibacillus dipsosauri DD1 reveals novel features of a salt-tolerant amylase.</title>
        <authorList>
            <person name="Deutch C.E."/>
            <person name="Yang S."/>
        </authorList>
    </citation>
    <scope>NUCLEOTIDE SEQUENCE [LARGE SCALE GENOMIC DNA]</scope>
    <source>
        <strain evidence="3 4">DD1</strain>
    </source>
</reference>
<dbReference type="AlphaFoldDB" id="A0A317KY94"/>
<dbReference type="InterPro" id="IPR001509">
    <property type="entry name" value="Epimerase_deHydtase"/>
</dbReference>
<dbReference type="Proteomes" id="UP000245624">
    <property type="component" value="Unassembled WGS sequence"/>
</dbReference>
<dbReference type="Gene3D" id="3.40.50.720">
    <property type="entry name" value="NAD(P)-binding Rossmann-like Domain"/>
    <property type="match status" value="1"/>
</dbReference>
<dbReference type="SUPFAM" id="SSF51735">
    <property type="entry name" value="NAD(P)-binding Rossmann-fold domains"/>
    <property type="match status" value="1"/>
</dbReference>
<comment type="caution">
    <text evidence="3">The sequence shown here is derived from an EMBL/GenBank/DDBJ whole genome shotgun (WGS) entry which is preliminary data.</text>
</comment>
<dbReference type="Pfam" id="PF01370">
    <property type="entry name" value="Epimerase"/>
    <property type="match status" value="1"/>
</dbReference>
<dbReference type="InterPro" id="IPR036291">
    <property type="entry name" value="NAD(P)-bd_dom_sf"/>
</dbReference>
<feature type="domain" description="NAD-dependent epimerase/dehydratase" evidence="2">
    <location>
        <begin position="35"/>
        <end position="247"/>
    </location>
</feature>